<accession>A0A845L2E3</accession>
<evidence type="ECO:0000313" key="2">
    <source>
        <dbReference type="Proteomes" id="UP000463470"/>
    </source>
</evidence>
<dbReference type="EMBL" id="WXEY01000004">
    <property type="protein sequence ID" value="MZP29249.1"/>
    <property type="molecule type" value="Genomic_DNA"/>
</dbReference>
<proteinExistence type="predicted"/>
<dbReference type="RefSeq" id="WP_161256326.1">
    <property type="nucleotide sequence ID" value="NZ_WXEY01000004.1"/>
</dbReference>
<dbReference type="AlphaFoldDB" id="A0A845L2E3"/>
<reference evidence="1 2" key="1">
    <citation type="submission" date="2020-01" db="EMBL/GenBank/DDBJ databases">
        <title>Whole-genome sequence of Heliobacterium undosum DSM 13378.</title>
        <authorList>
            <person name="Kyndt J.A."/>
            <person name="Meyer T.E."/>
        </authorList>
    </citation>
    <scope>NUCLEOTIDE SEQUENCE [LARGE SCALE GENOMIC DNA]</scope>
    <source>
        <strain evidence="1 2">DSM 13378</strain>
    </source>
</reference>
<organism evidence="1 2">
    <name type="scientific">Heliomicrobium undosum</name>
    <dbReference type="NCBI Taxonomy" id="121734"/>
    <lineage>
        <taxon>Bacteria</taxon>
        <taxon>Bacillati</taxon>
        <taxon>Bacillota</taxon>
        <taxon>Clostridia</taxon>
        <taxon>Eubacteriales</taxon>
        <taxon>Heliobacteriaceae</taxon>
        <taxon>Heliomicrobium</taxon>
    </lineage>
</organism>
<dbReference type="OrthoDB" id="1809602at2"/>
<name>A0A845L2E3_9FIRM</name>
<sequence>MITLRLCSSGCCPTVHVSQGMVVITDDDGGRVTLTKEQLKLLVDRYDDIEAMK</sequence>
<dbReference type="Proteomes" id="UP000463470">
    <property type="component" value="Unassembled WGS sequence"/>
</dbReference>
<protein>
    <submittedName>
        <fullName evidence="1">Uncharacterized protein</fullName>
    </submittedName>
</protein>
<gene>
    <name evidence="1" type="ORF">GTO91_05955</name>
</gene>
<keyword evidence="2" id="KW-1185">Reference proteome</keyword>
<evidence type="ECO:0000313" key="1">
    <source>
        <dbReference type="EMBL" id="MZP29249.1"/>
    </source>
</evidence>
<comment type="caution">
    <text evidence="1">The sequence shown here is derived from an EMBL/GenBank/DDBJ whole genome shotgun (WGS) entry which is preliminary data.</text>
</comment>